<dbReference type="EMBL" id="JACBZO010000001">
    <property type="protein sequence ID" value="NYI42581.1"/>
    <property type="molecule type" value="Genomic_DNA"/>
</dbReference>
<keyword evidence="12" id="KW-0378">Hydrolase</keyword>
<dbReference type="SUPFAM" id="SSF55945">
    <property type="entry name" value="TATA-box binding protein-like"/>
    <property type="match status" value="1"/>
</dbReference>
<keyword evidence="8" id="KW-0804">Transcription</keyword>
<keyword evidence="7" id="KW-0010">Activator</keyword>
<dbReference type="GO" id="GO:0032131">
    <property type="term" value="F:alkylated DNA binding"/>
    <property type="evidence" value="ECO:0007669"/>
    <property type="project" value="TreeGrafter"/>
</dbReference>
<evidence type="ECO:0000256" key="3">
    <source>
        <dbReference type="ARBA" id="ARBA00012000"/>
    </source>
</evidence>
<dbReference type="SMART" id="SM00342">
    <property type="entry name" value="HTH_ARAC"/>
    <property type="match status" value="1"/>
</dbReference>
<evidence type="ECO:0000256" key="8">
    <source>
        <dbReference type="ARBA" id="ARBA00023163"/>
    </source>
</evidence>
<protein>
    <recommendedName>
        <fullName evidence="3">DNA-3-methyladenine glycosylase II</fullName>
        <ecNumber evidence="3">3.2.2.21</ecNumber>
    </recommendedName>
</protein>
<dbReference type="Pfam" id="PF12833">
    <property type="entry name" value="HTH_18"/>
    <property type="match status" value="1"/>
</dbReference>
<gene>
    <name evidence="12" type="ORF">BKA03_002700</name>
</gene>
<comment type="cofactor">
    <cofactor evidence="2">
        <name>Zn(2+)</name>
        <dbReference type="ChEBI" id="CHEBI:29105"/>
    </cofactor>
</comment>
<evidence type="ECO:0000313" key="12">
    <source>
        <dbReference type="EMBL" id="NYI42581.1"/>
    </source>
</evidence>
<keyword evidence="13" id="KW-1185">Reference proteome</keyword>
<dbReference type="Gene3D" id="1.10.10.60">
    <property type="entry name" value="Homeodomain-like"/>
    <property type="match status" value="1"/>
</dbReference>
<dbReference type="InterPro" id="IPR004026">
    <property type="entry name" value="Ada_DNA_repair_Zn-bd"/>
</dbReference>
<dbReference type="PROSITE" id="PS01124">
    <property type="entry name" value="HTH_ARAC_FAMILY_2"/>
    <property type="match status" value="1"/>
</dbReference>
<feature type="compositionally biased region" description="Pro residues" evidence="10">
    <location>
        <begin position="578"/>
        <end position="588"/>
    </location>
</feature>
<dbReference type="GO" id="GO:0006285">
    <property type="term" value="P:base-excision repair, AP site formation"/>
    <property type="evidence" value="ECO:0007669"/>
    <property type="project" value="TreeGrafter"/>
</dbReference>
<evidence type="ECO:0000256" key="4">
    <source>
        <dbReference type="ARBA" id="ARBA00022603"/>
    </source>
</evidence>
<dbReference type="GO" id="GO:0043916">
    <property type="term" value="F:DNA-7-methylguanine glycosylase activity"/>
    <property type="evidence" value="ECO:0007669"/>
    <property type="project" value="TreeGrafter"/>
</dbReference>
<dbReference type="GO" id="GO:0008725">
    <property type="term" value="F:DNA-3-methyladenine glycosylase activity"/>
    <property type="evidence" value="ECO:0007669"/>
    <property type="project" value="TreeGrafter"/>
</dbReference>
<organism evidence="12 13">
    <name type="scientific">Demequina lutea</name>
    <dbReference type="NCBI Taxonomy" id="431489"/>
    <lineage>
        <taxon>Bacteria</taxon>
        <taxon>Bacillati</taxon>
        <taxon>Actinomycetota</taxon>
        <taxon>Actinomycetes</taxon>
        <taxon>Micrococcales</taxon>
        <taxon>Demequinaceae</taxon>
        <taxon>Demequina</taxon>
    </lineage>
</organism>
<dbReference type="InterPro" id="IPR010316">
    <property type="entry name" value="AlkA_N"/>
</dbReference>
<reference evidence="12 13" key="1">
    <citation type="submission" date="2020-07" db="EMBL/GenBank/DDBJ databases">
        <title>Sequencing the genomes of 1000 actinobacteria strains.</title>
        <authorList>
            <person name="Klenk H.-P."/>
        </authorList>
    </citation>
    <scope>NUCLEOTIDE SEQUENCE [LARGE SCALE GENOMIC DNA]</scope>
    <source>
        <strain evidence="12 13">DSM 19970</strain>
    </source>
</reference>
<sequence>MNAIPLDADACYRASAGRDRRFDGQFVMAVRTTGIYCKPSCPARMPRPANVEFYRTSAAAHLAGFRACKRCLPEAVPGSPEWAIREDVAARAMRLIGDGVVDREGVPGLAARVGYSGRQLGRVLSEELGAGALALARAQRAQTARTLLVSTAMPASDVAFAAGFASIRQFNDTVAEVFGMTPTQVRAAARRVDRLANAGAARSGVARSGVARSGAAEPGVARSGVAYPGAAFRSAGTPAPQGAAAGLDKPADSPGSGTSAHRGTAAITVRLAAREPFDGAGVLKWLATRAIPGIESVQDGAYTRSVRLAGGMGVVSVTPEPGAVSVTARLADLADLPSLLARVRRLFDLDADPAMYEAALAADPRMAASIATTRGIRIPGALDPVEMVVRAILGQQVTVAAARTAVRRLVAELAEPLPPALAPMPLEVTHLFPTAATLASAVRDVVTGPGRRREALALACEAAASGELPLDVGATRDELTSVLEAIPGIGPWTSNYVALRVLGSPDLLLTGDIAVRNGAAALGLPRDAKPLSEAAAAFAPWRSYLMMHLWRAAASPVSAPPTSSPTARPARPARPTAPRTPAPRTPAP</sequence>
<dbReference type="PANTHER" id="PTHR43003">
    <property type="entry name" value="DNA-3-METHYLADENINE GLYCOSYLASE"/>
    <property type="match status" value="1"/>
</dbReference>
<keyword evidence="12" id="KW-0326">Glycosidase</keyword>
<dbReference type="GO" id="GO:0043565">
    <property type="term" value="F:sequence-specific DNA binding"/>
    <property type="evidence" value="ECO:0007669"/>
    <property type="project" value="InterPro"/>
</dbReference>
<evidence type="ECO:0000256" key="10">
    <source>
        <dbReference type="SAM" id="MobiDB-lite"/>
    </source>
</evidence>
<dbReference type="GO" id="GO:0005737">
    <property type="term" value="C:cytoplasm"/>
    <property type="evidence" value="ECO:0007669"/>
    <property type="project" value="TreeGrafter"/>
</dbReference>
<feature type="domain" description="HTH araC/xylS-type" evidence="11">
    <location>
        <begin position="90"/>
        <end position="188"/>
    </location>
</feature>
<feature type="compositionally biased region" description="Low complexity" evidence="10">
    <location>
        <begin position="564"/>
        <end position="577"/>
    </location>
</feature>
<dbReference type="GO" id="GO:0008270">
    <property type="term" value="F:zinc ion binding"/>
    <property type="evidence" value="ECO:0007669"/>
    <property type="project" value="InterPro"/>
</dbReference>
<keyword evidence="4" id="KW-0808">Transferase</keyword>
<dbReference type="InterPro" id="IPR009057">
    <property type="entry name" value="Homeodomain-like_sf"/>
</dbReference>
<evidence type="ECO:0000256" key="9">
    <source>
        <dbReference type="ARBA" id="ARBA00023204"/>
    </source>
</evidence>
<dbReference type="Pfam" id="PF02805">
    <property type="entry name" value="Ada_Zn_binding"/>
    <property type="match status" value="1"/>
</dbReference>
<dbReference type="GO" id="GO:0032259">
    <property type="term" value="P:methylation"/>
    <property type="evidence" value="ECO:0007669"/>
    <property type="project" value="UniProtKB-KW"/>
</dbReference>
<dbReference type="SUPFAM" id="SSF57884">
    <property type="entry name" value="Ada DNA repair protein, N-terminal domain (N-Ada 10)"/>
    <property type="match status" value="1"/>
</dbReference>
<dbReference type="SMART" id="SM00478">
    <property type="entry name" value="ENDO3c"/>
    <property type="match status" value="1"/>
</dbReference>
<keyword evidence="6" id="KW-0805">Transcription regulation</keyword>
<dbReference type="InterPro" id="IPR037046">
    <property type="entry name" value="AlkA_N_sf"/>
</dbReference>
<dbReference type="InterPro" id="IPR023170">
    <property type="entry name" value="HhH_base_excis_C"/>
</dbReference>
<dbReference type="Proteomes" id="UP000547973">
    <property type="component" value="Unassembled WGS sequence"/>
</dbReference>
<evidence type="ECO:0000256" key="7">
    <source>
        <dbReference type="ARBA" id="ARBA00023159"/>
    </source>
</evidence>
<feature type="region of interest" description="Disordered" evidence="10">
    <location>
        <begin position="556"/>
        <end position="588"/>
    </location>
</feature>
<evidence type="ECO:0000256" key="6">
    <source>
        <dbReference type="ARBA" id="ARBA00023015"/>
    </source>
</evidence>
<comment type="catalytic activity">
    <reaction evidence="1">
        <text>Hydrolysis of alkylated DNA, releasing 3-methyladenine, 3-methylguanine, 7-methylguanine and 7-methyladenine.</text>
        <dbReference type="EC" id="3.2.2.21"/>
    </reaction>
</comment>
<keyword evidence="5" id="KW-0227">DNA damage</keyword>
<dbReference type="Gene3D" id="1.10.1670.10">
    <property type="entry name" value="Helix-hairpin-Helix base-excision DNA repair enzymes (C-terminal)"/>
    <property type="match status" value="1"/>
</dbReference>
<evidence type="ECO:0000256" key="2">
    <source>
        <dbReference type="ARBA" id="ARBA00001947"/>
    </source>
</evidence>
<dbReference type="EC" id="3.2.2.21" evidence="3"/>
<dbReference type="Gene3D" id="1.10.340.30">
    <property type="entry name" value="Hypothetical protein, domain 2"/>
    <property type="match status" value="1"/>
</dbReference>
<dbReference type="SMART" id="SM01009">
    <property type="entry name" value="AlkA_N"/>
    <property type="match status" value="1"/>
</dbReference>
<dbReference type="RefSeq" id="WP_083971214.1">
    <property type="nucleotide sequence ID" value="NZ_BBRC01000002.1"/>
</dbReference>
<keyword evidence="4" id="KW-0489">Methyltransferase</keyword>
<dbReference type="GO" id="GO:0003700">
    <property type="term" value="F:DNA-binding transcription factor activity"/>
    <property type="evidence" value="ECO:0007669"/>
    <property type="project" value="InterPro"/>
</dbReference>
<name>A0A7Y9ZFT3_9MICO</name>
<dbReference type="GO" id="GO:0008168">
    <property type="term" value="F:methyltransferase activity"/>
    <property type="evidence" value="ECO:0007669"/>
    <property type="project" value="UniProtKB-KW"/>
</dbReference>
<dbReference type="GO" id="GO:0006307">
    <property type="term" value="P:DNA alkylation repair"/>
    <property type="evidence" value="ECO:0007669"/>
    <property type="project" value="TreeGrafter"/>
</dbReference>
<proteinExistence type="predicted"/>
<evidence type="ECO:0000313" key="13">
    <source>
        <dbReference type="Proteomes" id="UP000547973"/>
    </source>
</evidence>
<evidence type="ECO:0000256" key="1">
    <source>
        <dbReference type="ARBA" id="ARBA00000086"/>
    </source>
</evidence>
<dbReference type="OrthoDB" id="9811249at2"/>
<dbReference type="PANTHER" id="PTHR43003:SF13">
    <property type="entry name" value="DNA-3-METHYLADENINE GLYCOSYLASE 2"/>
    <property type="match status" value="1"/>
</dbReference>
<dbReference type="InterPro" id="IPR035451">
    <property type="entry name" value="Ada-like_dom_sf"/>
</dbReference>
<dbReference type="InterPro" id="IPR018060">
    <property type="entry name" value="HTH_AraC"/>
</dbReference>
<dbReference type="SUPFAM" id="SSF46689">
    <property type="entry name" value="Homeodomain-like"/>
    <property type="match status" value="1"/>
</dbReference>
<keyword evidence="9" id="KW-0234">DNA repair</keyword>
<feature type="region of interest" description="Disordered" evidence="10">
    <location>
        <begin position="238"/>
        <end position="261"/>
    </location>
</feature>
<dbReference type="AlphaFoldDB" id="A0A7Y9ZFT3"/>
<dbReference type="SUPFAM" id="SSF48150">
    <property type="entry name" value="DNA-glycosylase"/>
    <property type="match status" value="1"/>
</dbReference>
<dbReference type="InterPro" id="IPR051912">
    <property type="entry name" value="Alkylbase_DNA_Glycosylase/TA"/>
</dbReference>
<dbReference type="GO" id="GO:0032993">
    <property type="term" value="C:protein-DNA complex"/>
    <property type="evidence" value="ECO:0007669"/>
    <property type="project" value="TreeGrafter"/>
</dbReference>
<accession>A0A7Y9ZFT3</accession>
<dbReference type="Pfam" id="PF06029">
    <property type="entry name" value="AlkA_N"/>
    <property type="match status" value="1"/>
</dbReference>
<dbReference type="Gene3D" id="3.40.10.10">
    <property type="entry name" value="DNA Methylphosphotriester Repair Domain"/>
    <property type="match status" value="1"/>
</dbReference>
<dbReference type="InterPro" id="IPR003265">
    <property type="entry name" value="HhH-GPD_domain"/>
</dbReference>
<comment type="caution">
    <text evidence="12">The sequence shown here is derived from an EMBL/GenBank/DDBJ whole genome shotgun (WGS) entry which is preliminary data.</text>
</comment>
<dbReference type="Gene3D" id="3.30.310.20">
    <property type="entry name" value="DNA-3-methyladenine glycosylase AlkA, N-terminal domain"/>
    <property type="match status" value="1"/>
</dbReference>
<evidence type="ECO:0000256" key="5">
    <source>
        <dbReference type="ARBA" id="ARBA00022763"/>
    </source>
</evidence>
<dbReference type="InterPro" id="IPR011257">
    <property type="entry name" value="DNA_glycosylase"/>
</dbReference>
<evidence type="ECO:0000259" key="11">
    <source>
        <dbReference type="PROSITE" id="PS01124"/>
    </source>
</evidence>